<keyword evidence="4" id="KW-0249">Electron transport</keyword>
<dbReference type="RefSeq" id="WP_186945207.1">
    <property type="nucleotide sequence ID" value="NZ_JACOGF010000001.1"/>
</dbReference>
<dbReference type="Pfam" id="PF00034">
    <property type="entry name" value="Cytochrom_C"/>
    <property type="match status" value="1"/>
</dbReference>
<keyword evidence="10" id="KW-1185">Reference proteome</keyword>
<dbReference type="EMBL" id="JACOGF010000001">
    <property type="protein sequence ID" value="MBC3915940.1"/>
    <property type="molecule type" value="Genomic_DNA"/>
</dbReference>
<proteinExistence type="predicted"/>
<feature type="signal peptide" evidence="7">
    <location>
        <begin position="1"/>
        <end position="20"/>
    </location>
</feature>
<evidence type="ECO:0000256" key="5">
    <source>
        <dbReference type="ARBA" id="ARBA00023004"/>
    </source>
</evidence>
<keyword evidence="2 6" id="KW-0349">Heme</keyword>
<evidence type="ECO:0000313" key="9">
    <source>
        <dbReference type="EMBL" id="MBC3915940.1"/>
    </source>
</evidence>
<evidence type="ECO:0000313" key="10">
    <source>
        <dbReference type="Proteomes" id="UP000650424"/>
    </source>
</evidence>
<dbReference type="InterPro" id="IPR036909">
    <property type="entry name" value="Cyt_c-like_dom_sf"/>
</dbReference>
<evidence type="ECO:0000256" key="1">
    <source>
        <dbReference type="ARBA" id="ARBA00022448"/>
    </source>
</evidence>
<reference evidence="9 10" key="1">
    <citation type="submission" date="2020-08" db="EMBL/GenBank/DDBJ databases">
        <title>Novel species isolated from subtropical streams in China.</title>
        <authorList>
            <person name="Lu H."/>
        </authorList>
    </citation>
    <scope>NUCLEOTIDE SEQUENCE [LARGE SCALE GENOMIC DNA]</scope>
    <source>
        <strain evidence="9 10">CY18W</strain>
    </source>
</reference>
<gene>
    <name evidence="9" type="ORF">H8L32_00450</name>
</gene>
<dbReference type="Proteomes" id="UP000650424">
    <property type="component" value="Unassembled WGS sequence"/>
</dbReference>
<evidence type="ECO:0000259" key="8">
    <source>
        <dbReference type="PROSITE" id="PS51007"/>
    </source>
</evidence>
<name>A0ABR6ZJ53_9BURK</name>
<keyword evidence="1" id="KW-0813">Transport</keyword>
<dbReference type="Gene3D" id="1.10.760.10">
    <property type="entry name" value="Cytochrome c-like domain"/>
    <property type="match status" value="1"/>
</dbReference>
<sequence>MKKSIVLATLLSTVSFAALAGGNIEAGKAAVKKFDCASCHGDNFSNPKDPSYPKLAGQHVDYLAQALKSYKRGGDVASANGRTNATMGPKAKELSNDDIQNIAAYLHSLPGELVLKK</sequence>
<dbReference type="PANTHER" id="PTHR33751:SF9">
    <property type="entry name" value="CYTOCHROME C4"/>
    <property type="match status" value="1"/>
</dbReference>
<dbReference type="PROSITE" id="PS51007">
    <property type="entry name" value="CYTC"/>
    <property type="match status" value="1"/>
</dbReference>
<dbReference type="PANTHER" id="PTHR33751">
    <property type="entry name" value="CBB3-TYPE CYTOCHROME C OXIDASE SUBUNIT FIXP"/>
    <property type="match status" value="1"/>
</dbReference>
<keyword evidence="5 6" id="KW-0408">Iron</keyword>
<keyword evidence="7" id="KW-0732">Signal</keyword>
<dbReference type="SUPFAM" id="SSF46626">
    <property type="entry name" value="Cytochrome c"/>
    <property type="match status" value="1"/>
</dbReference>
<evidence type="ECO:0000256" key="4">
    <source>
        <dbReference type="ARBA" id="ARBA00022982"/>
    </source>
</evidence>
<organism evidence="9 10">
    <name type="scientific">Undibacterium hunanense</name>
    <dbReference type="NCBI Taxonomy" id="2762292"/>
    <lineage>
        <taxon>Bacteria</taxon>
        <taxon>Pseudomonadati</taxon>
        <taxon>Pseudomonadota</taxon>
        <taxon>Betaproteobacteria</taxon>
        <taxon>Burkholderiales</taxon>
        <taxon>Oxalobacteraceae</taxon>
        <taxon>Undibacterium</taxon>
    </lineage>
</organism>
<evidence type="ECO:0000256" key="2">
    <source>
        <dbReference type="ARBA" id="ARBA00022617"/>
    </source>
</evidence>
<evidence type="ECO:0000256" key="7">
    <source>
        <dbReference type="SAM" id="SignalP"/>
    </source>
</evidence>
<evidence type="ECO:0000256" key="3">
    <source>
        <dbReference type="ARBA" id="ARBA00022723"/>
    </source>
</evidence>
<protein>
    <submittedName>
        <fullName evidence="9">Cytochrome c</fullName>
    </submittedName>
</protein>
<comment type="caution">
    <text evidence="9">The sequence shown here is derived from an EMBL/GenBank/DDBJ whole genome shotgun (WGS) entry which is preliminary data.</text>
</comment>
<keyword evidence="3 6" id="KW-0479">Metal-binding</keyword>
<evidence type="ECO:0000256" key="6">
    <source>
        <dbReference type="PROSITE-ProRule" id="PRU00433"/>
    </source>
</evidence>
<feature type="chain" id="PRO_5046383044" evidence="7">
    <location>
        <begin position="21"/>
        <end position="117"/>
    </location>
</feature>
<dbReference type="InterPro" id="IPR009056">
    <property type="entry name" value="Cyt_c-like_dom"/>
</dbReference>
<accession>A0ABR6ZJ53</accession>
<dbReference type="InterPro" id="IPR050597">
    <property type="entry name" value="Cytochrome_c_Oxidase_Subunit"/>
</dbReference>
<feature type="domain" description="Cytochrome c" evidence="8">
    <location>
        <begin position="22"/>
        <end position="110"/>
    </location>
</feature>